<evidence type="ECO:0000256" key="3">
    <source>
        <dbReference type="ARBA" id="ARBA00022592"/>
    </source>
</evidence>
<feature type="transmembrane region" description="Helical" evidence="7">
    <location>
        <begin position="120"/>
        <end position="138"/>
    </location>
</feature>
<dbReference type="GO" id="GO:0005315">
    <property type="term" value="F:phosphate transmembrane transporter activity"/>
    <property type="evidence" value="ECO:0007669"/>
    <property type="project" value="InterPro"/>
</dbReference>
<dbReference type="Gene3D" id="1.20.1250.20">
    <property type="entry name" value="MFS general substrate transporter like domains"/>
    <property type="match status" value="2"/>
</dbReference>
<feature type="transmembrane region" description="Helical" evidence="7">
    <location>
        <begin position="328"/>
        <end position="349"/>
    </location>
</feature>
<evidence type="ECO:0000259" key="8">
    <source>
        <dbReference type="PROSITE" id="PS50850"/>
    </source>
</evidence>
<feature type="transmembrane region" description="Helical" evidence="7">
    <location>
        <begin position="429"/>
        <end position="452"/>
    </location>
</feature>
<keyword evidence="10" id="KW-1185">Reference proteome</keyword>
<proteinExistence type="predicted"/>
<dbReference type="NCBIfam" id="TIGR00887">
    <property type="entry name" value="2A0109"/>
    <property type="match status" value="1"/>
</dbReference>
<dbReference type="PROSITE" id="PS00216">
    <property type="entry name" value="SUGAR_TRANSPORT_1"/>
    <property type="match status" value="1"/>
</dbReference>
<feature type="transmembrane region" description="Helical" evidence="7">
    <location>
        <begin position="464"/>
        <end position="485"/>
    </location>
</feature>
<comment type="caution">
    <text evidence="9">The sequence shown here is derived from an EMBL/GenBank/DDBJ whole genome shotgun (WGS) entry which is preliminary data.</text>
</comment>
<keyword evidence="3" id="KW-0592">Phosphate transport</keyword>
<feature type="transmembrane region" description="Helical" evidence="7">
    <location>
        <begin position="403"/>
        <end position="423"/>
    </location>
</feature>
<evidence type="ECO:0000256" key="2">
    <source>
        <dbReference type="ARBA" id="ARBA00022448"/>
    </source>
</evidence>
<evidence type="ECO:0000256" key="5">
    <source>
        <dbReference type="ARBA" id="ARBA00022989"/>
    </source>
</evidence>
<dbReference type="AlphaFoldDB" id="A0A9P4SAQ1"/>
<keyword evidence="2" id="KW-0813">Transport</keyword>
<dbReference type="SUPFAM" id="SSF103473">
    <property type="entry name" value="MFS general substrate transporter"/>
    <property type="match status" value="1"/>
</dbReference>
<accession>A0A9P4SAQ1</accession>
<name>A0A9P4SAQ1_9PEZI</name>
<feature type="transmembrane region" description="Helical" evidence="7">
    <location>
        <begin position="144"/>
        <end position="164"/>
    </location>
</feature>
<dbReference type="InterPro" id="IPR005829">
    <property type="entry name" value="Sugar_transporter_CS"/>
</dbReference>
<protein>
    <submittedName>
        <fullName evidence="9">MFS transporter</fullName>
    </submittedName>
</protein>
<dbReference type="CDD" id="cd17364">
    <property type="entry name" value="MFS_PhT"/>
    <property type="match status" value="1"/>
</dbReference>
<dbReference type="InterPro" id="IPR005828">
    <property type="entry name" value="MFS_sugar_transport-like"/>
</dbReference>
<evidence type="ECO:0000256" key="1">
    <source>
        <dbReference type="ARBA" id="ARBA00004141"/>
    </source>
</evidence>
<dbReference type="PROSITE" id="PS50850">
    <property type="entry name" value="MFS"/>
    <property type="match status" value="1"/>
</dbReference>
<sequence length="591" mass="65432">MLKTSKKGNAAYQDVQGLYTHVFDPNERRRLALAEVDKSPFGWYHVRMIVVTGIGFFTDAYSLFAINLTTTMFGMVYWHTSNGGKIPHDADIAIKVATSGGTVLGQALFGYLADYLGRKRMYGIELLIIVSATLAQSLCAPSQAISFVGILVFWRVLMGIGVGGDYPLSAVITSEFANTKSRGGMVSAVFAMQGLGQFAAAMLTLVVTVAFRNELEGVISTADCDLQCQVTVDKMWRIILGFGGIPGWFALYYRLTIPETPRYTFDVLHDIEKASADARRFRSGQKGEAKTDELRQAQVRKEIKMTYRTSKPTPWEATKYFCKRRNALRLFGTAGSWFFLDIAFYGLGLNSGSILTTIGYASTENVYRMLYNASVGQLILVCAGAIPGYWLTVFTVDKLGRKLIQITGFCVLTLIFAIIGFAFDRLSQGVLTALYILAQLFFNWGPNATTFLMPAELFPTRHRCTAHGLSAAAGKLGAIIAQVAFAPLVDRGGTAENPHPWLNRVMQIFALFMFCGIGTSLLLPETKRKTLEELAGEGKNGESGVFEMRFVEGFWRRGDNGTEREDDISRRGEDGGWWSGWGRVKGWLRLR</sequence>
<evidence type="ECO:0000256" key="4">
    <source>
        <dbReference type="ARBA" id="ARBA00022692"/>
    </source>
</evidence>
<feature type="transmembrane region" description="Helical" evidence="7">
    <location>
        <begin position="369"/>
        <end position="391"/>
    </location>
</feature>
<dbReference type="EMBL" id="MU006095">
    <property type="protein sequence ID" value="KAF2839064.1"/>
    <property type="molecule type" value="Genomic_DNA"/>
</dbReference>
<evidence type="ECO:0000256" key="7">
    <source>
        <dbReference type="SAM" id="Phobius"/>
    </source>
</evidence>
<gene>
    <name evidence="9" type="ORF">M501DRAFT_954161</name>
</gene>
<keyword evidence="5 7" id="KW-1133">Transmembrane helix</keyword>
<keyword evidence="6 7" id="KW-0472">Membrane</keyword>
<dbReference type="PANTHER" id="PTHR24064">
    <property type="entry name" value="SOLUTE CARRIER FAMILY 22 MEMBER"/>
    <property type="match status" value="1"/>
</dbReference>
<feature type="domain" description="Major facilitator superfamily (MFS) profile" evidence="8">
    <location>
        <begin position="48"/>
        <end position="528"/>
    </location>
</feature>
<dbReference type="OrthoDB" id="433512at2759"/>
<comment type="subcellular location">
    <subcellularLocation>
        <location evidence="1">Membrane</location>
        <topology evidence="1">Multi-pass membrane protein</topology>
    </subcellularLocation>
</comment>
<feature type="transmembrane region" description="Helical" evidence="7">
    <location>
        <begin position="92"/>
        <end position="113"/>
    </location>
</feature>
<dbReference type="InterPro" id="IPR036259">
    <property type="entry name" value="MFS_trans_sf"/>
</dbReference>
<evidence type="ECO:0000313" key="10">
    <source>
        <dbReference type="Proteomes" id="UP000799429"/>
    </source>
</evidence>
<dbReference type="PROSITE" id="PS00217">
    <property type="entry name" value="SUGAR_TRANSPORT_2"/>
    <property type="match status" value="1"/>
</dbReference>
<evidence type="ECO:0000313" key="9">
    <source>
        <dbReference type="EMBL" id="KAF2839064.1"/>
    </source>
</evidence>
<evidence type="ECO:0000256" key="6">
    <source>
        <dbReference type="ARBA" id="ARBA00023136"/>
    </source>
</evidence>
<reference evidence="9" key="1">
    <citation type="journal article" date="2020" name="Stud. Mycol.">
        <title>101 Dothideomycetes genomes: a test case for predicting lifestyles and emergence of pathogens.</title>
        <authorList>
            <person name="Haridas S."/>
            <person name="Albert R."/>
            <person name="Binder M."/>
            <person name="Bloem J."/>
            <person name="Labutti K."/>
            <person name="Salamov A."/>
            <person name="Andreopoulos B."/>
            <person name="Baker S."/>
            <person name="Barry K."/>
            <person name="Bills G."/>
            <person name="Bluhm B."/>
            <person name="Cannon C."/>
            <person name="Castanera R."/>
            <person name="Culley D."/>
            <person name="Daum C."/>
            <person name="Ezra D."/>
            <person name="Gonzalez J."/>
            <person name="Henrissat B."/>
            <person name="Kuo A."/>
            <person name="Liang C."/>
            <person name="Lipzen A."/>
            <person name="Lutzoni F."/>
            <person name="Magnuson J."/>
            <person name="Mondo S."/>
            <person name="Nolan M."/>
            <person name="Ohm R."/>
            <person name="Pangilinan J."/>
            <person name="Park H.-J."/>
            <person name="Ramirez L."/>
            <person name="Alfaro M."/>
            <person name="Sun H."/>
            <person name="Tritt A."/>
            <person name="Yoshinaga Y."/>
            <person name="Zwiers L.-H."/>
            <person name="Turgeon B."/>
            <person name="Goodwin S."/>
            <person name="Spatafora J."/>
            <person name="Crous P."/>
            <person name="Grigoriev I."/>
        </authorList>
    </citation>
    <scope>NUCLEOTIDE SEQUENCE</scope>
    <source>
        <strain evidence="9">CBS 101060</strain>
    </source>
</reference>
<dbReference type="GO" id="GO:0016020">
    <property type="term" value="C:membrane"/>
    <property type="evidence" value="ECO:0007669"/>
    <property type="project" value="UniProtKB-SubCell"/>
</dbReference>
<feature type="transmembrane region" description="Helical" evidence="7">
    <location>
        <begin position="235"/>
        <end position="253"/>
    </location>
</feature>
<dbReference type="GO" id="GO:0006817">
    <property type="term" value="P:phosphate ion transport"/>
    <property type="evidence" value="ECO:0007669"/>
    <property type="project" value="UniProtKB-KW"/>
</dbReference>
<keyword evidence="4 7" id="KW-0812">Transmembrane</keyword>
<feature type="transmembrane region" description="Helical" evidence="7">
    <location>
        <begin position="505"/>
        <end position="523"/>
    </location>
</feature>
<organism evidence="9 10">
    <name type="scientific">Patellaria atrata CBS 101060</name>
    <dbReference type="NCBI Taxonomy" id="1346257"/>
    <lineage>
        <taxon>Eukaryota</taxon>
        <taxon>Fungi</taxon>
        <taxon>Dikarya</taxon>
        <taxon>Ascomycota</taxon>
        <taxon>Pezizomycotina</taxon>
        <taxon>Dothideomycetes</taxon>
        <taxon>Dothideomycetes incertae sedis</taxon>
        <taxon>Patellariales</taxon>
        <taxon>Patellariaceae</taxon>
        <taxon>Patellaria</taxon>
    </lineage>
</organism>
<dbReference type="Pfam" id="PF00083">
    <property type="entry name" value="Sugar_tr"/>
    <property type="match status" value="1"/>
</dbReference>
<dbReference type="InterPro" id="IPR004738">
    <property type="entry name" value="Phos_permease"/>
</dbReference>
<dbReference type="InterPro" id="IPR020846">
    <property type="entry name" value="MFS_dom"/>
</dbReference>
<feature type="transmembrane region" description="Helical" evidence="7">
    <location>
        <begin position="48"/>
        <end position="80"/>
    </location>
</feature>
<dbReference type="Proteomes" id="UP000799429">
    <property type="component" value="Unassembled WGS sequence"/>
</dbReference>
<feature type="transmembrane region" description="Helical" evidence="7">
    <location>
        <begin position="185"/>
        <end position="211"/>
    </location>
</feature>